<organism evidence="1 2">
    <name type="scientific">Dactylosporangium salmoneum</name>
    <dbReference type="NCBI Taxonomy" id="53361"/>
    <lineage>
        <taxon>Bacteria</taxon>
        <taxon>Bacillati</taxon>
        <taxon>Actinomycetota</taxon>
        <taxon>Actinomycetes</taxon>
        <taxon>Micromonosporales</taxon>
        <taxon>Micromonosporaceae</taxon>
        <taxon>Dactylosporangium</taxon>
    </lineage>
</organism>
<dbReference type="RefSeq" id="WP_344619854.1">
    <property type="nucleotide sequence ID" value="NZ_BAAARV010000117.1"/>
</dbReference>
<protein>
    <submittedName>
        <fullName evidence="1">Uncharacterized protein</fullName>
    </submittedName>
</protein>
<dbReference type="Proteomes" id="UP001501444">
    <property type="component" value="Unassembled WGS sequence"/>
</dbReference>
<proteinExistence type="predicted"/>
<name>A0ABN3HWT9_9ACTN</name>
<sequence>MTVASETAFWLDLNNPSNDGLPADVVPLVEALELADQDWYAPALALAEILTGVRLTDKFLAGTFTVPVLAKE</sequence>
<reference evidence="1 2" key="1">
    <citation type="journal article" date="2019" name="Int. J. Syst. Evol. Microbiol.">
        <title>The Global Catalogue of Microorganisms (GCM) 10K type strain sequencing project: providing services to taxonomists for standard genome sequencing and annotation.</title>
        <authorList>
            <consortium name="The Broad Institute Genomics Platform"/>
            <consortium name="The Broad Institute Genome Sequencing Center for Infectious Disease"/>
            <person name="Wu L."/>
            <person name="Ma J."/>
        </authorList>
    </citation>
    <scope>NUCLEOTIDE SEQUENCE [LARGE SCALE GENOMIC DNA]</scope>
    <source>
        <strain evidence="1 2">JCM 3272</strain>
    </source>
</reference>
<gene>
    <name evidence="1" type="ORF">GCM10010170_100550</name>
</gene>
<evidence type="ECO:0000313" key="2">
    <source>
        <dbReference type="Proteomes" id="UP001501444"/>
    </source>
</evidence>
<accession>A0ABN3HWT9</accession>
<comment type="caution">
    <text evidence="1">The sequence shown here is derived from an EMBL/GenBank/DDBJ whole genome shotgun (WGS) entry which is preliminary data.</text>
</comment>
<keyword evidence="2" id="KW-1185">Reference proteome</keyword>
<dbReference type="EMBL" id="BAAARV010000117">
    <property type="protein sequence ID" value="GAA2389096.1"/>
    <property type="molecule type" value="Genomic_DNA"/>
</dbReference>
<evidence type="ECO:0000313" key="1">
    <source>
        <dbReference type="EMBL" id="GAA2389096.1"/>
    </source>
</evidence>